<evidence type="ECO:0000313" key="3">
    <source>
        <dbReference type="Proteomes" id="UP001316087"/>
    </source>
</evidence>
<keyword evidence="1" id="KW-0812">Transmembrane</keyword>
<dbReference type="EMBL" id="JAKZFC010000002">
    <property type="protein sequence ID" value="MCH7322066.1"/>
    <property type="molecule type" value="Genomic_DNA"/>
</dbReference>
<feature type="transmembrane region" description="Helical" evidence="1">
    <location>
        <begin position="190"/>
        <end position="211"/>
    </location>
</feature>
<reference evidence="2 3" key="1">
    <citation type="submission" date="2022-03" db="EMBL/GenBank/DDBJ databases">
        <authorList>
            <person name="Jo J.-H."/>
            <person name="Im W.-T."/>
        </authorList>
    </citation>
    <scope>NUCLEOTIDE SEQUENCE [LARGE SCALE GENOMIC DNA]</scope>
    <source>
        <strain evidence="2 3">MA9</strain>
    </source>
</reference>
<keyword evidence="3" id="KW-1185">Reference proteome</keyword>
<evidence type="ECO:0000256" key="1">
    <source>
        <dbReference type="SAM" id="Phobius"/>
    </source>
</evidence>
<feature type="transmembrane region" description="Helical" evidence="1">
    <location>
        <begin position="223"/>
        <end position="243"/>
    </location>
</feature>
<keyword evidence="1" id="KW-0472">Membrane</keyword>
<feature type="transmembrane region" description="Helical" evidence="1">
    <location>
        <begin position="290"/>
        <end position="309"/>
    </location>
</feature>
<evidence type="ECO:0000313" key="2">
    <source>
        <dbReference type="EMBL" id="MCH7322066.1"/>
    </source>
</evidence>
<feature type="transmembrane region" description="Helical" evidence="1">
    <location>
        <begin position="255"/>
        <end position="278"/>
    </location>
</feature>
<comment type="caution">
    <text evidence="2">The sequence shown here is derived from an EMBL/GenBank/DDBJ whole genome shotgun (WGS) entry which is preliminary data.</text>
</comment>
<dbReference type="Proteomes" id="UP001316087">
    <property type="component" value="Unassembled WGS sequence"/>
</dbReference>
<feature type="transmembrane region" description="Helical" evidence="1">
    <location>
        <begin position="122"/>
        <end position="138"/>
    </location>
</feature>
<sequence>MEINKLIIENIDNPQELERMYRNDPKVFKKSFSHAWEQNPNSQVLSVWYERLNFKESANTGRSFFLQKGFIFMGILAILAGMCTRIIFHFVEQETIAPINMFFGIIPFIAAYFVHKNTPKKSVIFFIAALLLITGFYINLLPLNYKDSTFLAYLHLPVFFWVLLGLAFTGNEYTNSSTRLAYIKFNLEYCILYASMAVSGMVLAALTLQLFSFVDLNIEEFYFSNIVLFGAAALSIVAAYLVSMNLKLARNITPYLAKIFSPLVLLTLLVYIITVIWVGKNPFLDRDFLLAFNGILLGVLAVTIFSITEKDSDEKKNISDYINFALIVLALIIDSVALSAIVFRLSSYGITPNRLAVLGVNILIWTNLIWIMLSYLRFLQNKSGPSTIQDAVTKYLPIYGLWAAIVIFTFPIIFN</sequence>
<feature type="transmembrane region" description="Helical" evidence="1">
    <location>
        <begin position="150"/>
        <end position="169"/>
    </location>
</feature>
<keyword evidence="1" id="KW-1133">Transmembrane helix</keyword>
<feature type="transmembrane region" description="Helical" evidence="1">
    <location>
        <begin position="70"/>
        <end position="90"/>
    </location>
</feature>
<protein>
    <submittedName>
        <fullName evidence="2">DUF4153 domain-containing protein</fullName>
    </submittedName>
</protein>
<feature type="transmembrane region" description="Helical" evidence="1">
    <location>
        <begin position="396"/>
        <end position="414"/>
    </location>
</feature>
<organism evidence="2 3">
    <name type="scientific">Solibacillus palustris</name>
    <dbReference type="NCBI Taxonomy" id="2908203"/>
    <lineage>
        <taxon>Bacteria</taxon>
        <taxon>Bacillati</taxon>
        <taxon>Bacillota</taxon>
        <taxon>Bacilli</taxon>
        <taxon>Bacillales</taxon>
        <taxon>Caryophanaceae</taxon>
        <taxon>Solibacillus</taxon>
    </lineage>
</organism>
<accession>A0ABS9UCK0</accession>
<feature type="transmembrane region" description="Helical" evidence="1">
    <location>
        <begin position="321"/>
        <end position="343"/>
    </location>
</feature>
<gene>
    <name evidence="2" type="ORF">LZ480_09180</name>
</gene>
<proteinExistence type="predicted"/>
<feature type="transmembrane region" description="Helical" evidence="1">
    <location>
        <begin position="355"/>
        <end position="376"/>
    </location>
</feature>
<dbReference type="RefSeq" id="WP_241369111.1">
    <property type="nucleotide sequence ID" value="NZ_JAKZFC010000002.1"/>
</dbReference>
<name>A0ABS9UCK0_9BACL</name>
<feature type="transmembrane region" description="Helical" evidence="1">
    <location>
        <begin position="96"/>
        <end position="115"/>
    </location>
</feature>